<dbReference type="EMBL" id="JABAFG010000019">
    <property type="protein sequence ID" value="NME29059.1"/>
    <property type="molecule type" value="Genomic_DNA"/>
</dbReference>
<organism evidence="1 2">
    <name type="scientific">Megasphaera hexanoica</name>
    <dbReference type="NCBI Taxonomy" id="1675036"/>
    <lineage>
        <taxon>Bacteria</taxon>
        <taxon>Bacillati</taxon>
        <taxon>Bacillota</taxon>
        <taxon>Negativicutes</taxon>
        <taxon>Veillonellales</taxon>
        <taxon>Veillonellaceae</taxon>
        <taxon>Megasphaera</taxon>
    </lineage>
</organism>
<dbReference type="RefSeq" id="WP_170087941.1">
    <property type="nucleotide sequence ID" value="NZ_JABAFG010000019.1"/>
</dbReference>
<sequence>MVVESVKKIRHIASEVFKGYANNTTGGCCGVSLPEEQQQELRRLKEGAQAKRAVK</sequence>
<proteinExistence type="predicted"/>
<accession>A0A848C156</accession>
<dbReference type="Proteomes" id="UP000591071">
    <property type="component" value="Unassembled WGS sequence"/>
</dbReference>
<gene>
    <name evidence="1" type="ORF">HF872_10575</name>
</gene>
<evidence type="ECO:0000313" key="2">
    <source>
        <dbReference type="Proteomes" id="UP000591071"/>
    </source>
</evidence>
<name>A0A848C156_9FIRM</name>
<comment type="caution">
    <text evidence="1">The sequence shown here is derived from an EMBL/GenBank/DDBJ whole genome shotgun (WGS) entry which is preliminary data.</text>
</comment>
<protein>
    <submittedName>
        <fullName evidence="1">Uncharacterized protein</fullName>
    </submittedName>
</protein>
<dbReference type="AlphaFoldDB" id="A0A848C156"/>
<evidence type="ECO:0000313" key="1">
    <source>
        <dbReference type="EMBL" id="NME29059.1"/>
    </source>
</evidence>
<reference evidence="1 2" key="1">
    <citation type="submission" date="2020-04" db="EMBL/GenBank/DDBJ databases">
        <authorList>
            <person name="Hitch T.C.A."/>
            <person name="Wylensek D."/>
            <person name="Clavel T."/>
        </authorList>
    </citation>
    <scope>NUCLEOTIDE SEQUENCE [LARGE SCALE GENOMIC DNA]</scope>
    <source>
        <strain evidence="1 2">Oil-RF-744-FAT-WT-6-1</strain>
    </source>
</reference>